<keyword evidence="2" id="KW-0719">Serine esterase</keyword>
<sequence length="326" mass="35893">MPVLPTPDYRPPFPFCSGNLATLYPPLLRRAPACSPRPTRMDTPDGDFLDMDVHRSRIGTTRRLAIISHGLEGNSRKKYVLGMAAMVTALGLDAACWTQRGCGLEPNRLPRLYHSGETGDLHTVITHCLGTGAYDEVVLIGFSMGGNQILKYLGEEPDRVPPQVKGAAIFSVPCDLSSAERVISRAALGIYLEYFMRGLRAKVRAKAREFPDIYDASRLKGIDSLRAFDDRYTAPVNGFADAEDYYARSSCARVLDGVRVPALLVNARNDPFLTSRCLPVAQARRNPSLLLEMPRFGGHVGFVGQSGTYWSETRARQFLVELLGLG</sequence>
<evidence type="ECO:0000259" key="5">
    <source>
        <dbReference type="Pfam" id="PF12146"/>
    </source>
</evidence>
<dbReference type="STRING" id="643562.Daes_2330"/>
<feature type="active site" description="Charge relay system" evidence="4">
    <location>
        <position position="270"/>
    </location>
</feature>
<dbReference type="Pfam" id="PF12146">
    <property type="entry name" value="Hydrolase_4"/>
    <property type="match status" value="1"/>
</dbReference>
<reference evidence="6 7" key="2">
    <citation type="journal article" date="2014" name="Genome Announc.">
        <title>Complete Genome Sequence of the Subsurface, Mesophilic Sulfate-Reducing Bacterium Desulfovibrio aespoeensis Aspo-2.</title>
        <authorList>
            <person name="Pedersen K."/>
            <person name="Bengtsson A."/>
            <person name="Edlund J."/>
            <person name="Rabe L."/>
            <person name="Hazen T."/>
            <person name="Chakraborty R."/>
            <person name="Goodwin L."/>
            <person name="Shapiro N."/>
        </authorList>
    </citation>
    <scope>NUCLEOTIDE SEQUENCE [LARGE SCALE GENOMIC DNA]</scope>
    <source>
        <strain evidence="7">ATCC 700646 / DSM 10631 / Aspo-2</strain>
    </source>
</reference>
<evidence type="ECO:0000256" key="4">
    <source>
        <dbReference type="PIRSR" id="PIRSR005211-1"/>
    </source>
</evidence>
<dbReference type="InterPro" id="IPR022742">
    <property type="entry name" value="Hydrolase_4"/>
</dbReference>
<evidence type="ECO:0000256" key="1">
    <source>
        <dbReference type="ARBA" id="ARBA00010884"/>
    </source>
</evidence>
<dbReference type="EMBL" id="CP002431">
    <property type="protein sequence ID" value="ADU63335.1"/>
    <property type="molecule type" value="Genomic_DNA"/>
</dbReference>
<evidence type="ECO:0000313" key="6">
    <source>
        <dbReference type="EMBL" id="ADU63335.1"/>
    </source>
</evidence>
<dbReference type="PIRSF" id="PIRSF005211">
    <property type="entry name" value="Ab_hydro_YheT"/>
    <property type="match status" value="1"/>
</dbReference>
<accession>E6VTP8</accession>
<dbReference type="InterPro" id="IPR012020">
    <property type="entry name" value="ABHD4"/>
</dbReference>
<dbReference type="Proteomes" id="UP000002191">
    <property type="component" value="Chromosome"/>
</dbReference>
<gene>
    <name evidence="6" type="ordered locus">Daes_2330</name>
</gene>
<name>E6VTP8_PSEA9</name>
<dbReference type="KEGG" id="das:Daes_2330"/>
<dbReference type="PANTHER" id="PTHR10794">
    <property type="entry name" value="ABHYDROLASE DOMAIN-CONTAINING PROTEIN"/>
    <property type="match status" value="1"/>
</dbReference>
<organism evidence="6 7">
    <name type="scientific">Pseudodesulfovibrio aespoeensis (strain ATCC 700646 / DSM 10631 / Aspo-2)</name>
    <name type="common">Desulfovibrio aespoeensis</name>
    <dbReference type="NCBI Taxonomy" id="643562"/>
    <lineage>
        <taxon>Bacteria</taxon>
        <taxon>Pseudomonadati</taxon>
        <taxon>Thermodesulfobacteriota</taxon>
        <taxon>Desulfovibrionia</taxon>
        <taxon>Desulfovibrionales</taxon>
        <taxon>Desulfovibrionaceae</taxon>
    </lineage>
</organism>
<dbReference type="GO" id="GO:0034338">
    <property type="term" value="F:short-chain carboxylesterase activity"/>
    <property type="evidence" value="ECO:0007669"/>
    <property type="project" value="TreeGrafter"/>
</dbReference>
<dbReference type="eggNOG" id="COG0429">
    <property type="taxonomic scope" value="Bacteria"/>
</dbReference>
<dbReference type="SUPFAM" id="SSF53474">
    <property type="entry name" value="alpha/beta-Hydrolases"/>
    <property type="match status" value="1"/>
</dbReference>
<evidence type="ECO:0000256" key="2">
    <source>
        <dbReference type="ARBA" id="ARBA00022487"/>
    </source>
</evidence>
<reference evidence="7" key="1">
    <citation type="submission" date="2010-12" db="EMBL/GenBank/DDBJ databases">
        <title>Complete sequence of Desulfovibrio aespoeensis Aspo-2.</title>
        <authorList>
            <consortium name="US DOE Joint Genome Institute"/>
            <person name="Lucas S."/>
            <person name="Copeland A."/>
            <person name="Lapidus A."/>
            <person name="Cheng J.-F."/>
            <person name="Goodwin L."/>
            <person name="Pitluck S."/>
            <person name="Chertkov O."/>
            <person name="Misra M."/>
            <person name="Detter J.C."/>
            <person name="Han C."/>
            <person name="Tapia R."/>
            <person name="Land M."/>
            <person name="Hauser L."/>
            <person name="Kyrpides N."/>
            <person name="Ivanova N."/>
            <person name="Ovchinnikova G."/>
            <person name="Pedersen K."/>
            <person name="Jagevall S."/>
            <person name="Hazen T."/>
            <person name="Woyke T."/>
        </authorList>
    </citation>
    <scope>NUCLEOTIDE SEQUENCE [LARGE SCALE GENOMIC DNA]</scope>
    <source>
        <strain evidence="7">ATCC 700646 / DSM 10631 / Aspo-2</strain>
    </source>
</reference>
<dbReference type="AlphaFoldDB" id="E6VTP8"/>
<evidence type="ECO:0000256" key="3">
    <source>
        <dbReference type="ARBA" id="ARBA00022801"/>
    </source>
</evidence>
<evidence type="ECO:0000313" key="7">
    <source>
        <dbReference type="Proteomes" id="UP000002191"/>
    </source>
</evidence>
<dbReference type="HOGENOM" id="CLU_032487_0_0_7"/>
<dbReference type="PANTHER" id="PTHR10794:SF94">
    <property type="entry name" value="ESTERASE YHET-RELATED"/>
    <property type="match status" value="1"/>
</dbReference>
<feature type="active site" description="Charge relay system" evidence="4">
    <location>
        <position position="299"/>
    </location>
</feature>
<dbReference type="RefSeq" id="WP_013515247.1">
    <property type="nucleotide sequence ID" value="NC_014844.1"/>
</dbReference>
<keyword evidence="3 6" id="KW-0378">Hydrolase</keyword>
<dbReference type="PROSITE" id="PS01133">
    <property type="entry name" value="UPF0017"/>
    <property type="match status" value="1"/>
</dbReference>
<feature type="domain" description="Serine aminopeptidase S33" evidence="5">
    <location>
        <begin position="61"/>
        <end position="176"/>
    </location>
</feature>
<dbReference type="OrthoDB" id="332676at2"/>
<keyword evidence="7" id="KW-1185">Reference proteome</keyword>
<dbReference type="InterPro" id="IPR050960">
    <property type="entry name" value="AB_hydrolase_4_sf"/>
</dbReference>
<proteinExistence type="inferred from homology"/>
<dbReference type="InterPro" id="IPR029058">
    <property type="entry name" value="AB_hydrolase_fold"/>
</dbReference>
<dbReference type="InterPro" id="IPR000952">
    <property type="entry name" value="AB_hydrolase_4_CS"/>
</dbReference>
<comment type="similarity">
    <text evidence="1">Belongs to the AB hydrolase superfamily. AB hydrolase 4 family.</text>
</comment>
<protein>
    <submittedName>
        <fullName evidence="6">Alpha/beta hydrolase fold protein</fullName>
    </submittedName>
</protein>
<feature type="active site" description="Charge relay system" evidence="4">
    <location>
        <position position="143"/>
    </location>
</feature>
<dbReference type="GO" id="GO:0047372">
    <property type="term" value="F:monoacylglycerol lipase activity"/>
    <property type="evidence" value="ECO:0007669"/>
    <property type="project" value="TreeGrafter"/>
</dbReference>
<dbReference type="Gene3D" id="3.40.50.1820">
    <property type="entry name" value="alpha/beta hydrolase"/>
    <property type="match status" value="1"/>
</dbReference>
<dbReference type="ESTHER" id="desao-e6vtp8">
    <property type="family name" value="abh_upf0017"/>
</dbReference>